<dbReference type="InterPro" id="IPR000182">
    <property type="entry name" value="GNAT_dom"/>
</dbReference>
<dbReference type="AlphaFoldDB" id="A0A6B2LZS2"/>
<dbReference type="SUPFAM" id="SSF55729">
    <property type="entry name" value="Acyl-CoA N-acyltransferases (Nat)"/>
    <property type="match status" value="1"/>
</dbReference>
<sequence>MNFELPVDPTIIEALEKNLWALWRRFGLGSGCSLHEDEGATWFETPIGHLPYNGVLRFRSDEASAEIDQQIDAVFDHFGRRDVPFFWLVHPTALPTDLDRRLEARGLVEVESFPGMVVALDAVPQAVGDAPQGIEIREVTDPKDRDSILELIAWRWDVPQEARGLLPDVSSDFDVGQPGSSIRCWLAWKDGKPVSKVVLNITGEVCGIYGVATRPEARGLGLAREMTLLACQAARGAGSRLCVLHSTEMALNLYRKIGFREQNAIFRLFCRPGSLHM</sequence>
<organism evidence="2 3">
    <name type="scientific">Oceanipulchritudo coccoides</name>
    <dbReference type="NCBI Taxonomy" id="2706888"/>
    <lineage>
        <taxon>Bacteria</taxon>
        <taxon>Pseudomonadati</taxon>
        <taxon>Verrucomicrobiota</taxon>
        <taxon>Opitutia</taxon>
        <taxon>Puniceicoccales</taxon>
        <taxon>Oceanipulchritudinaceae</taxon>
        <taxon>Oceanipulchritudo</taxon>
    </lineage>
</organism>
<dbReference type="PROSITE" id="PS51186">
    <property type="entry name" value="GNAT"/>
    <property type="match status" value="1"/>
</dbReference>
<evidence type="ECO:0000313" key="3">
    <source>
        <dbReference type="Proteomes" id="UP000478417"/>
    </source>
</evidence>
<protein>
    <submittedName>
        <fullName evidence="2">GNAT family N-acetyltransferase</fullName>
    </submittedName>
</protein>
<feature type="domain" description="N-acetyltransferase" evidence="1">
    <location>
        <begin position="134"/>
        <end position="277"/>
    </location>
</feature>
<dbReference type="EMBL" id="JAAGNX010000001">
    <property type="protein sequence ID" value="NDV61652.1"/>
    <property type="molecule type" value="Genomic_DNA"/>
</dbReference>
<accession>A0A6B2LZS2</accession>
<comment type="caution">
    <text evidence="2">The sequence shown here is derived from an EMBL/GenBank/DDBJ whole genome shotgun (WGS) entry which is preliminary data.</text>
</comment>
<dbReference type="InterPro" id="IPR016181">
    <property type="entry name" value="Acyl_CoA_acyltransferase"/>
</dbReference>
<dbReference type="Pfam" id="PF00583">
    <property type="entry name" value="Acetyltransf_1"/>
    <property type="match status" value="1"/>
</dbReference>
<proteinExistence type="predicted"/>
<gene>
    <name evidence="2" type="ORF">G0Q06_04235</name>
</gene>
<name>A0A6B2LZS2_9BACT</name>
<evidence type="ECO:0000259" key="1">
    <source>
        <dbReference type="PROSITE" id="PS51186"/>
    </source>
</evidence>
<dbReference type="CDD" id="cd04301">
    <property type="entry name" value="NAT_SF"/>
    <property type="match status" value="1"/>
</dbReference>
<keyword evidence="2" id="KW-0808">Transferase</keyword>
<dbReference type="RefSeq" id="WP_163962780.1">
    <property type="nucleotide sequence ID" value="NZ_JAAGNX010000001.1"/>
</dbReference>
<reference evidence="2 3" key="1">
    <citation type="submission" date="2020-02" db="EMBL/GenBank/DDBJ databases">
        <title>Albibacoteraceae fam. nov., the first described family within the subdivision 4 Verrucomicrobia.</title>
        <authorList>
            <person name="Xi F."/>
        </authorList>
    </citation>
    <scope>NUCLEOTIDE SEQUENCE [LARGE SCALE GENOMIC DNA]</scope>
    <source>
        <strain evidence="2 3">CK1056</strain>
    </source>
</reference>
<dbReference type="Proteomes" id="UP000478417">
    <property type="component" value="Unassembled WGS sequence"/>
</dbReference>
<dbReference type="Gene3D" id="3.40.630.30">
    <property type="match status" value="1"/>
</dbReference>
<keyword evidence="3" id="KW-1185">Reference proteome</keyword>
<dbReference type="GO" id="GO:0016747">
    <property type="term" value="F:acyltransferase activity, transferring groups other than amino-acyl groups"/>
    <property type="evidence" value="ECO:0007669"/>
    <property type="project" value="InterPro"/>
</dbReference>
<evidence type="ECO:0000313" key="2">
    <source>
        <dbReference type="EMBL" id="NDV61652.1"/>
    </source>
</evidence>